<name>A0A8J3JDY4_9ACTN</name>
<accession>A0A8J3JDY4</accession>
<dbReference type="InterPro" id="IPR025859">
    <property type="entry name" value="AurF/CmlI"/>
</dbReference>
<dbReference type="AlphaFoldDB" id="A0A8J3JDY4"/>
<evidence type="ECO:0000313" key="1">
    <source>
        <dbReference type="EMBL" id="GID14949.1"/>
    </source>
</evidence>
<dbReference type="Proteomes" id="UP000612808">
    <property type="component" value="Unassembled WGS sequence"/>
</dbReference>
<dbReference type="GO" id="GO:0016491">
    <property type="term" value="F:oxidoreductase activity"/>
    <property type="evidence" value="ECO:0007669"/>
    <property type="project" value="InterPro"/>
</dbReference>
<dbReference type="Pfam" id="PF11583">
    <property type="entry name" value="AurF"/>
    <property type="match status" value="1"/>
</dbReference>
<gene>
    <name evidence="1" type="ORF">Aru02nite_58380</name>
</gene>
<dbReference type="EMBL" id="BOMB01000035">
    <property type="protein sequence ID" value="GID14949.1"/>
    <property type="molecule type" value="Genomic_DNA"/>
</dbReference>
<evidence type="ECO:0000313" key="2">
    <source>
        <dbReference type="Proteomes" id="UP000612808"/>
    </source>
</evidence>
<reference evidence="1" key="1">
    <citation type="submission" date="2021-01" db="EMBL/GenBank/DDBJ databases">
        <title>Whole genome shotgun sequence of Actinocatenispora rupis NBRC 107355.</title>
        <authorList>
            <person name="Komaki H."/>
            <person name="Tamura T."/>
        </authorList>
    </citation>
    <scope>NUCLEOTIDE SEQUENCE</scope>
    <source>
        <strain evidence="1">NBRC 107355</strain>
    </source>
</reference>
<dbReference type="RefSeq" id="WP_203662998.1">
    <property type="nucleotide sequence ID" value="NZ_BAAAZM010000012.1"/>
</dbReference>
<dbReference type="InterPro" id="IPR012348">
    <property type="entry name" value="RNR-like"/>
</dbReference>
<proteinExistence type="predicted"/>
<protein>
    <submittedName>
        <fullName evidence="1">Membrane protein</fullName>
    </submittedName>
</protein>
<sequence>MPDTSTPTDTTRRLLTASARHSYDPDLDIDWEAPVPDEGHSLPPHRISLYGTDLWDRLTPEQQIRLGTHEWCSITRFGIWFEMLLMRMLLRDMYRRDPASEYVRYALTEIGDETRHSVMFAREIEKLGAARYAPSATTYRLGSLFVATAPRGPAMYAAVLLAEETLDRLQREMMADETLQPLVRMACRIHVVEEARHVRFARAELVKQLEHTSRPVLLRHRQLTAAAAYVIGTNLIHPRVYTSVGLDPRVATAAARANPYHRDTLRWMAGPVTDFLTEVGMIGRPGGALWRRSGFLD</sequence>
<dbReference type="InterPro" id="IPR009078">
    <property type="entry name" value="Ferritin-like_SF"/>
</dbReference>
<dbReference type="SUPFAM" id="SSF47240">
    <property type="entry name" value="Ferritin-like"/>
    <property type="match status" value="1"/>
</dbReference>
<keyword evidence="2" id="KW-1185">Reference proteome</keyword>
<comment type="caution">
    <text evidence="1">The sequence shown here is derived from an EMBL/GenBank/DDBJ whole genome shotgun (WGS) entry which is preliminary data.</text>
</comment>
<organism evidence="1 2">
    <name type="scientific">Actinocatenispora rupis</name>
    <dbReference type="NCBI Taxonomy" id="519421"/>
    <lineage>
        <taxon>Bacteria</taxon>
        <taxon>Bacillati</taxon>
        <taxon>Actinomycetota</taxon>
        <taxon>Actinomycetes</taxon>
        <taxon>Micromonosporales</taxon>
        <taxon>Micromonosporaceae</taxon>
        <taxon>Actinocatenispora</taxon>
    </lineage>
</organism>
<dbReference type="Gene3D" id="1.10.620.20">
    <property type="entry name" value="Ribonucleotide Reductase, subunit A"/>
    <property type="match status" value="1"/>
</dbReference>